<keyword evidence="3" id="KW-0597">Phosphoprotein</keyword>
<evidence type="ECO:0000313" key="9">
    <source>
        <dbReference type="Proteomes" id="UP000537204"/>
    </source>
</evidence>
<dbReference type="Gene3D" id="3.30.70.3290">
    <property type="match status" value="1"/>
</dbReference>
<dbReference type="InterPro" id="IPR050091">
    <property type="entry name" value="PKS_NRPS_Biosynth_Enz"/>
</dbReference>
<dbReference type="RefSeq" id="WP_183879460.1">
    <property type="nucleotide sequence ID" value="NZ_JACHCE010000001.1"/>
</dbReference>
<dbReference type="PROSITE" id="PS50075">
    <property type="entry name" value="CARRIER"/>
    <property type="match status" value="2"/>
</dbReference>
<dbReference type="GO" id="GO:0031177">
    <property type="term" value="F:phosphopantetheine binding"/>
    <property type="evidence" value="ECO:0007669"/>
    <property type="project" value="InterPro"/>
</dbReference>
<dbReference type="EMBL" id="JACHCE010000001">
    <property type="protein sequence ID" value="MBB5635106.1"/>
    <property type="molecule type" value="Genomic_DNA"/>
</dbReference>
<dbReference type="InterPro" id="IPR016039">
    <property type="entry name" value="Thiolase-like"/>
</dbReference>
<dbReference type="SUPFAM" id="SSF51735">
    <property type="entry name" value="NAD(P)-binding Rossmann-fold domains"/>
    <property type="match status" value="2"/>
</dbReference>
<dbReference type="SMART" id="SM01294">
    <property type="entry name" value="PKS_PP_betabranch"/>
    <property type="match status" value="1"/>
</dbReference>
<dbReference type="InterPro" id="IPR036736">
    <property type="entry name" value="ACP-like_sf"/>
</dbReference>
<feature type="domain" description="Ketosynthase family 3 (KS3)" evidence="7">
    <location>
        <begin position="6"/>
        <end position="432"/>
    </location>
</feature>
<dbReference type="InterPro" id="IPR013968">
    <property type="entry name" value="PKS_KR"/>
</dbReference>
<feature type="domain" description="Carrier" evidence="6">
    <location>
        <begin position="2454"/>
        <end position="2531"/>
    </location>
</feature>
<dbReference type="SUPFAM" id="SSF52777">
    <property type="entry name" value="CoA-dependent acyltransferases"/>
    <property type="match status" value="2"/>
</dbReference>
<dbReference type="Gene3D" id="3.30.70.250">
    <property type="entry name" value="Malonyl-CoA ACP transacylase, ACP-binding"/>
    <property type="match status" value="1"/>
</dbReference>
<dbReference type="InterPro" id="IPR049490">
    <property type="entry name" value="C883_1060-like_KR_N"/>
</dbReference>
<comment type="cofactor">
    <cofactor evidence="1">
        <name>pantetheine 4'-phosphate</name>
        <dbReference type="ChEBI" id="CHEBI:47942"/>
    </cofactor>
</comment>
<gene>
    <name evidence="8" type="ORF">HDE68_000991</name>
</gene>
<dbReference type="SMART" id="SM00823">
    <property type="entry name" value="PKS_PP"/>
    <property type="match status" value="2"/>
</dbReference>
<dbReference type="InterPro" id="IPR057326">
    <property type="entry name" value="KR_dom"/>
</dbReference>
<evidence type="ECO:0000259" key="6">
    <source>
        <dbReference type="PROSITE" id="PS50075"/>
    </source>
</evidence>
<dbReference type="GO" id="GO:0006633">
    <property type="term" value="P:fatty acid biosynthetic process"/>
    <property type="evidence" value="ECO:0007669"/>
    <property type="project" value="InterPro"/>
</dbReference>
<evidence type="ECO:0000256" key="1">
    <source>
        <dbReference type="ARBA" id="ARBA00001957"/>
    </source>
</evidence>
<dbReference type="PROSITE" id="PS52004">
    <property type="entry name" value="KS3_2"/>
    <property type="match status" value="1"/>
</dbReference>
<dbReference type="InterPro" id="IPR045851">
    <property type="entry name" value="AMP-bd_C_sf"/>
</dbReference>
<dbReference type="SMART" id="SM00825">
    <property type="entry name" value="PKS_KS"/>
    <property type="match status" value="1"/>
</dbReference>
<dbReference type="InterPro" id="IPR016035">
    <property type="entry name" value="Acyl_Trfase/lysoPLipase"/>
</dbReference>
<dbReference type="InterPro" id="IPR018201">
    <property type="entry name" value="Ketoacyl_synth_AS"/>
</dbReference>
<dbReference type="Gene3D" id="3.40.50.980">
    <property type="match status" value="2"/>
</dbReference>
<dbReference type="Gene3D" id="3.30.559.10">
    <property type="entry name" value="Chloramphenicol acetyltransferase-like domain"/>
    <property type="match status" value="1"/>
</dbReference>
<dbReference type="Pfam" id="PF00550">
    <property type="entry name" value="PP-binding"/>
    <property type="match status" value="2"/>
</dbReference>
<organism evidence="8 9">
    <name type="scientific">Pedobacter cryoconitis</name>
    <dbReference type="NCBI Taxonomy" id="188932"/>
    <lineage>
        <taxon>Bacteria</taxon>
        <taxon>Pseudomonadati</taxon>
        <taxon>Bacteroidota</taxon>
        <taxon>Sphingobacteriia</taxon>
        <taxon>Sphingobacteriales</taxon>
        <taxon>Sphingobacteriaceae</taxon>
        <taxon>Pedobacter</taxon>
    </lineage>
</organism>
<dbReference type="InterPro" id="IPR001242">
    <property type="entry name" value="Condensation_dom"/>
</dbReference>
<comment type="caution">
    <text evidence="8">The sequence shown here is derived from an EMBL/GenBank/DDBJ whole genome shotgun (WGS) entry which is preliminary data.</text>
</comment>
<dbReference type="CDD" id="cd05930">
    <property type="entry name" value="A_NRPS"/>
    <property type="match status" value="1"/>
</dbReference>
<dbReference type="InterPro" id="IPR014030">
    <property type="entry name" value="Ketoacyl_synth_N"/>
</dbReference>
<dbReference type="InterPro" id="IPR023213">
    <property type="entry name" value="CAT-like_dom_sf"/>
</dbReference>
<proteinExistence type="inferred from homology"/>
<dbReference type="InterPro" id="IPR016036">
    <property type="entry name" value="Malonyl_transacylase_ACP-bd"/>
</dbReference>
<protein>
    <submittedName>
        <fullName evidence="8">Amino acid adenylation domain-containing protein</fullName>
    </submittedName>
</protein>
<dbReference type="InterPro" id="IPR020806">
    <property type="entry name" value="PKS_PP-bd"/>
</dbReference>
<dbReference type="InterPro" id="IPR001227">
    <property type="entry name" value="Ac_transferase_dom_sf"/>
</dbReference>
<dbReference type="PROSITE" id="PS00012">
    <property type="entry name" value="PHOSPHOPANTETHEINE"/>
    <property type="match status" value="1"/>
</dbReference>
<keyword evidence="4" id="KW-0808">Transferase</keyword>
<dbReference type="GO" id="GO:0004312">
    <property type="term" value="F:fatty acid synthase activity"/>
    <property type="evidence" value="ECO:0007669"/>
    <property type="project" value="TreeGrafter"/>
</dbReference>
<dbReference type="InterPro" id="IPR006162">
    <property type="entry name" value="Ppantetheine_attach_site"/>
</dbReference>
<dbReference type="Gene3D" id="1.10.1200.10">
    <property type="entry name" value="ACP-like"/>
    <property type="match status" value="2"/>
</dbReference>
<dbReference type="Gene3D" id="3.30.300.30">
    <property type="match status" value="1"/>
</dbReference>
<dbReference type="Pfam" id="PF00109">
    <property type="entry name" value="ketoacyl-synt"/>
    <property type="match status" value="1"/>
</dbReference>
<comment type="similarity">
    <text evidence="5">In the C-terminal section; belongs to the NRP synthetase family.</text>
</comment>
<dbReference type="PANTHER" id="PTHR43775">
    <property type="entry name" value="FATTY ACID SYNTHASE"/>
    <property type="match status" value="1"/>
</dbReference>
<dbReference type="SUPFAM" id="SSF52151">
    <property type="entry name" value="FabD/lysophospholipase-like"/>
    <property type="match status" value="1"/>
</dbReference>
<dbReference type="SMART" id="SM00822">
    <property type="entry name" value="PKS_KR"/>
    <property type="match status" value="1"/>
</dbReference>
<keyword evidence="2" id="KW-0596">Phosphopantetheine</keyword>
<dbReference type="Pfam" id="PF21394">
    <property type="entry name" value="Beta-ketacyl_N"/>
    <property type="match status" value="1"/>
</dbReference>
<feature type="domain" description="Carrier" evidence="6">
    <location>
        <begin position="1414"/>
        <end position="1489"/>
    </location>
</feature>
<evidence type="ECO:0000259" key="7">
    <source>
        <dbReference type="PROSITE" id="PS52004"/>
    </source>
</evidence>
<dbReference type="CDD" id="cd00833">
    <property type="entry name" value="PKS"/>
    <property type="match status" value="1"/>
</dbReference>
<dbReference type="GO" id="GO:0004315">
    <property type="term" value="F:3-oxoacyl-[acyl-carrier-protein] synthase activity"/>
    <property type="evidence" value="ECO:0007669"/>
    <property type="project" value="InterPro"/>
</dbReference>
<dbReference type="InterPro" id="IPR000873">
    <property type="entry name" value="AMP-dep_synth/lig_dom"/>
</dbReference>
<dbReference type="InterPro" id="IPR014043">
    <property type="entry name" value="Acyl_transferase_dom"/>
</dbReference>
<dbReference type="Pfam" id="PF00668">
    <property type="entry name" value="Condensation"/>
    <property type="match status" value="1"/>
</dbReference>
<dbReference type="NCBIfam" id="TIGR01733">
    <property type="entry name" value="AA-adenyl-dom"/>
    <property type="match status" value="1"/>
</dbReference>
<dbReference type="InterPro" id="IPR014031">
    <property type="entry name" value="Ketoacyl_synth_C"/>
</dbReference>
<dbReference type="InterPro" id="IPR009081">
    <property type="entry name" value="PP-bd_ACP"/>
</dbReference>
<dbReference type="SUPFAM" id="SSF55048">
    <property type="entry name" value="Probable ACP-binding domain of malonyl-CoA ACP transacylase"/>
    <property type="match status" value="1"/>
</dbReference>
<dbReference type="Gene3D" id="2.30.38.10">
    <property type="entry name" value="Luciferase, Domain 3"/>
    <property type="match status" value="1"/>
</dbReference>
<name>A0A7W9DXP8_9SPHI</name>
<dbReference type="Proteomes" id="UP000537204">
    <property type="component" value="Unassembled WGS sequence"/>
</dbReference>
<dbReference type="SUPFAM" id="SSF56801">
    <property type="entry name" value="Acetyl-CoA synthetase-like"/>
    <property type="match status" value="1"/>
</dbReference>
<dbReference type="Pfam" id="PF08659">
    <property type="entry name" value="KR"/>
    <property type="match status" value="1"/>
</dbReference>
<dbReference type="SUPFAM" id="SSF53901">
    <property type="entry name" value="Thiolase-like"/>
    <property type="match status" value="1"/>
</dbReference>
<dbReference type="PANTHER" id="PTHR43775:SF51">
    <property type="entry name" value="INACTIVE PHENOLPHTHIOCEROL SYNTHESIS POLYKETIDE SYNTHASE TYPE I PKS1-RELATED"/>
    <property type="match status" value="1"/>
</dbReference>
<dbReference type="Pfam" id="PF02801">
    <property type="entry name" value="Ketoacyl-synt_C"/>
    <property type="match status" value="1"/>
</dbReference>
<dbReference type="Pfam" id="PF22621">
    <property type="entry name" value="CurL-like_PKS_C"/>
    <property type="match status" value="1"/>
</dbReference>
<accession>A0A7W9DXP8</accession>
<dbReference type="Gene3D" id="3.40.47.10">
    <property type="match status" value="1"/>
</dbReference>
<evidence type="ECO:0000256" key="5">
    <source>
        <dbReference type="ARBA" id="ARBA00029443"/>
    </source>
</evidence>
<dbReference type="InterPro" id="IPR010071">
    <property type="entry name" value="AA_adenyl_dom"/>
</dbReference>
<dbReference type="InterPro" id="IPR020841">
    <property type="entry name" value="PKS_Beta-ketoAc_synthase_dom"/>
</dbReference>
<dbReference type="Pfam" id="PF00698">
    <property type="entry name" value="Acyl_transf_1"/>
    <property type="match status" value="1"/>
</dbReference>
<dbReference type="InterPro" id="IPR036291">
    <property type="entry name" value="NAD(P)-bd_dom_sf"/>
</dbReference>
<dbReference type="SUPFAM" id="SSF47336">
    <property type="entry name" value="ACP-like"/>
    <property type="match status" value="2"/>
</dbReference>
<dbReference type="Gene3D" id="3.40.366.10">
    <property type="entry name" value="Malonyl-Coenzyme A Acyl Carrier Protein, domain 2"/>
    <property type="match status" value="1"/>
</dbReference>
<dbReference type="SMART" id="SM00827">
    <property type="entry name" value="PKS_AT"/>
    <property type="match status" value="1"/>
</dbReference>
<dbReference type="CDD" id="cd19531">
    <property type="entry name" value="LCL_NRPS-like"/>
    <property type="match status" value="1"/>
</dbReference>
<dbReference type="PROSITE" id="PS00606">
    <property type="entry name" value="KS3_1"/>
    <property type="match status" value="1"/>
</dbReference>
<evidence type="ECO:0000256" key="4">
    <source>
        <dbReference type="ARBA" id="ARBA00022679"/>
    </source>
</evidence>
<dbReference type="Pfam" id="PF00501">
    <property type="entry name" value="AMP-binding"/>
    <property type="match status" value="1"/>
</dbReference>
<evidence type="ECO:0000313" key="8">
    <source>
        <dbReference type="EMBL" id="MBB5635106.1"/>
    </source>
</evidence>
<dbReference type="Gene3D" id="3.30.559.30">
    <property type="entry name" value="Nonribosomal peptide synthetase, condensation domain"/>
    <property type="match status" value="1"/>
</dbReference>
<reference evidence="8 9" key="1">
    <citation type="submission" date="2020-08" db="EMBL/GenBank/DDBJ databases">
        <title>Genomic Encyclopedia of Type Strains, Phase IV (KMG-V): Genome sequencing to study the core and pangenomes of soil and plant-associated prokaryotes.</title>
        <authorList>
            <person name="Whitman W."/>
        </authorList>
    </citation>
    <scope>NUCLEOTIDE SEQUENCE [LARGE SCALE GENOMIC DNA]</scope>
    <source>
        <strain evidence="8 9">S3M1</strain>
    </source>
</reference>
<evidence type="ECO:0000256" key="3">
    <source>
        <dbReference type="ARBA" id="ARBA00022553"/>
    </source>
</evidence>
<dbReference type="Gene3D" id="3.40.50.720">
    <property type="entry name" value="NAD(P)-binding Rossmann-like Domain"/>
    <property type="match status" value="1"/>
</dbReference>
<evidence type="ECO:0000256" key="2">
    <source>
        <dbReference type="ARBA" id="ARBA00022450"/>
    </source>
</evidence>
<sequence length="2564" mass="289113">MDKYTGFEIAIIGMSCRFPGADNTSEFWENIKNGKNSISYFSEEELIENGVTAQEINNPFYVKANSYVKNKEFFDAEFFGYRPEEAMIMDPQIRVFHEVCWEAIEDAGYNLSNCDKNIGLFAGGATNLAWENHAVFLNREGLVDGYTASQVRNVTFMNAIIAYFFNLQGPALYLNTACSTSLVAIQRACLSLLLRECDMALAGGVTINNNLNIGYLYQEGMINSPDGYCRTFDAQANGTVGGEGAGVILLKRLEDAIRDKDNIQAIIKGGAINNDGNNKQAFAAPSVNGQYKNIIKALKTAGVEPSTVGFIETHGTATPLGDPIEVEALSKAYQTLNLSNFCALGSVKPNIGHLDMAAGVAGLIKAVLALKNKSLPPVINYEQPNRNIDFENSAFYVNQALKPWNKMNGRLRRAAVNSLGIGGTNAHVILEEAPFLKQTPDLAEFKLLLFSAKSKQSLYRYLEKFLYFLENEEEAKLEDIAYTLQIGRSSFSHQKAVVCKDREEAKQLLKDLLTTTSFDTEENQKPKVVFMFSGQGSQYVNMGKDLYLNDSYFKGVMDKCFEIAETLCGKDLSAVLFNARPEYNDLDHTEYTQPCLFIIEYALAKTLMNLGITPDVMIGHSIGEYVAACISGVISLEDALAIVIKRGELMSQTKDGRMLSIRITEQVLTGLLKDQPELEIAAINSTGLCVVSGGKNAISTFETLLKESGFEAQPVKASHAFHSSLMEDIRESFENEIRKYSFKQPQIPYVSCLTGHLVELDDLVKPAYWFNQLRHTVKFKEGITQILKLSDQSPLFIEVGPGNVLSSFLNANNEIQPEIKKVNLLRHPRHTLNDYKFFLQSIAELWINGLKLDWEKLYGDQKGKRISVPTYAFEKLKYPVKVDTKRLLSKLTESKIPDEARGFQNWFYTPTWKRGNHLLPVNRAVNSVLVFADQLGIVESLATYFNKNGTTMVIVKTGIEFSEESSGVFTIHPEKEGDYDNLMATLFNRNQVPDKIIHAWSVGKQEVTVFDPLDCYFFSLVKLVRSIGNIGGGVTGKEIVLLTNDLFKISGFEKSILSKSLASGLLKVLSQEYPTVLTSHIDITLKEKYFRKNPKQLFHEIENRSSGKVIALRNGSRWVQSYEQLNDNAFGKDTGVIIKEGVYLVTGGVGKLGYVISKYLLENFQATVILLGRTDLEKVAEYTDEHKASIEKAVDEKIERLTALKQLPGRVFYFKCDIGNASDFTGVNERIERTLGKVNGVFHAAGITETTQTDHLRQTVQFTTADFQDQFKPKVEGLNVLASIYKKQDLDFCILISSISSILGGLGFAGYVPANTYMDFYINAHKSSSKYKNWISVNLDGLDFSLSAVNSHLNEDDVIRVLEKVLGFRHLPQVVISKTDLHVKIENWIDKKYILNDSEDNLTADEYNLNQEADKLLSMEERLLRLWQDFFGKPSIGLNDNFFDIGGDSLKALTLIGRIQKNFNTNISIKDFFDHATVLDLSEIIKSQQTTAEEEEDKADHFFSIPKSEVKEYYRLSSVQNRLYFLYEFDRASLLYNMPRVIRLKGKLDPQLLEGAFRQLILRHEILRTSFVLVGGDPYQHIVEDFDFEITRYTCPIREEEAVINKFIHPFDLGKGPLLRVGLIELDTDHYLLMVDMHHIVMDGVSQGILIRDFMALYNGDQLPELRLQYRDYAEWQQDNGQQERLKDQRLFWLNVYEELPESLNLPLDYVRLADRNRESAKVVFEIGSKQTQQLKLLAEQQGGTLFIVLLALYNILLSRLGNQEDIVIGVPTAGRPHTDVEEMLGMFVNTLAMRNYPIGELRFTEFLRDVKKRSLQYFDNQDYQYEDLIDELKVERSLDHNPLFDVMFAYENLEEMVLELPGLQLESYSREELVAKFDLVFTASERDGKLQLNFEYAKDLFTTETMNRLAGYYQQIVSSITATPDILLGDIEILSAQERQRLLVDFNGQAVIYPANKTVIELFGEQAGKTPGHLAVIGENVSLTYIELEEKSNLVAHYLIKNGITLGDIAGLYMQRSPQMIVYLLGILKAGGTFLAIDPHTTQNRVKEFAEQSGMTLLLTDIEFDVSVIPVTVLHVSQDSHLNDQTLSKGRIETVVAADQPAYIIYTSGSTGDPNGILINHSSLLDYSLTFKNYFGLNEQDKIAQQASLSFDTCIEEIFPILISGGAMVILPNGGLDIDALFEAIEIHQITVLSSVPLVINEINSRWDELSNLRIIISGGDLLQKEHVSNLIGRYQLYNTYGPSESTVCITYNKISTEEDISLLGRPIANRFVYITDKNMNLCPTSTYGELCVSGAGLARGYLNNEKLTNDKFVDHPFRTDGDSKLYKTGDLARWLPDGNIEFLGRKDNQIKIRGFRVELNEIQKKLSKYEGIQDVIVSSGDRFGEKYLVAYYVSILEIPPVELRNYLLEILPNYMVPAYYLRLDQFPVNKNGKIDTKLLPPVVLSAVEITTAAENETQRKLIILWSEVLHIDQNMIGTESNFFDLGGHSLSLLKLTYKINQTFNLDLSVAKMFKYPTVSSLASLIDKPDNFSVENYNSEVKEEIDQMQDTFALLAGRNEENN</sequence>